<dbReference type="AlphaFoldDB" id="L0EHL3"/>
<dbReference type="Proteomes" id="UP000010795">
    <property type="component" value="Chromosome"/>
</dbReference>
<accession>L0EHL3</accession>
<proteinExistence type="predicted"/>
<keyword evidence="2" id="KW-1185">Reference proteome</keyword>
<evidence type="ECO:0000313" key="1">
    <source>
        <dbReference type="EMBL" id="AGA58650.1"/>
    </source>
</evidence>
<dbReference type="HOGENOM" id="CLU_1336987_0_0_9"/>
<dbReference type="KEGG" id="tco:Theco_2549"/>
<evidence type="ECO:0000313" key="2">
    <source>
        <dbReference type="Proteomes" id="UP000010795"/>
    </source>
</evidence>
<protein>
    <submittedName>
        <fullName evidence="1">Uncharacterized protein</fullName>
    </submittedName>
</protein>
<gene>
    <name evidence="1" type="ordered locus">Theco_2549</name>
</gene>
<dbReference type="EMBL" id="CP003255">
    <property type="protein sequence ID" value="AGA58650.1"/>
    <property type="molecule type" value="Genomic_DNA"/>
</dbReference>
<name>L0EHL3_THECK</name>
<dbReference type="STRING" id="717605.Theco_2549"/>
<organism evidence="1 2">
    <name type="scientific">Thermobacillus composti (strain DSM 18247 / JCM 13945 / KWC4)</name>
    <dbReference type="NCBI Taxonomy" id="717605"/>
    <lineage>
        <taxon>Bacteria</taxon>
        <taxon>Bacillati</taxon>
        <taxon>Bacillota</taxon>
        <taxon>Bacilli</taxon>
        <taxon>Bacillales</taxon>
        <taxon>Paenibacillaceae</taxon>
        <taxon>Thermobacillus</taxon>
    </lineage>
</organism>
<sequence>MADIISETYAELEAEKRQHINTVSKQIEELTAVREKSSMFKEGARTDDIIAKDTLNRKDLEILIDKIIVSKDGEPTIYLKANIEQLLNYDGGDDPDGSGGGNNKATVTYKAGAVTKSFVSIVAMENKAGHSASVMSINGGFHPSKEPFSTTKQALTASRDWPPDSWKESKAVTSMSSVCRFRCLATCWPNSVWRPFDVKLRPVRH</sequence>
<reference evidence="2" key="1">
    <citation type="submission" date="2012-01" db="EMBL/GenBank/DDBJ databases">
        <title>Complete sequence of chromosome of Thermobacillus composti KWC4.</title>
        <authorList>
            <person name="Lucas S."/>
            <person name="Han J."/>
            <person name="Lapidus A."/>
            <person name="Cheng J.-F."/>
            <person name="Goodwin L."/>
            <person name="Pitluck S."/>
            <person name="Peters L."/>
            <person name="Ovchinnikova G."/>
            <person name="Teshima H."/>
            <person name="Detter J.C."/>
            <person name="Han C."/>
            <person name="Tapia R."/>
            <person name="Land M."/>
            <person name="Hauser L."/>
            <person name="Kyrpides N."/>
            <person name="Ivanova N."/>
            <person name="Pagani I."/>
            <person name="Anderson I."/>
            <person name="Woyke T."/>
        </authorList>
    </citation>
    <scope>NUCLEOTIDE SEQUENCE [LARGE SCALE GENOMIC DNA]</scope>
    <source>
        <strain evidence="2">DSM 18247 / JCM 13945 / KWC4</strain>
    </source>
</reference>